<proteinExistence type="predicted"/>
<keyword evidence="1" id="KW-1133">Transmembrane helix</keyword>
<sequence length="90" mass="10187">MVNSKKGDVSAEFVRRVTSSLPAFTDIFDEETFYIFFACLTIIVAVGAFLFVRFFDIEINDAGFAETRAMRSARQAREASRRSKHTTYSG</sequence>
<keyword evidence="3" id="KW-1185">Reference proteome</keyword>
<name>A0ABD2PY58_9PLAT</name>
<comment type="caution">
    <text evidence="2">The sequence shown here is derived from an EMBL/GenBank/DDBJ whole genome shotgun (WGS) entry which is preliminary data.</text>
</comment>
<protein>
    <submittedName>
        <fullName evidence="2">Uncharacterized protein</fullName>
    </submittedName>
</protein>
<keyword evidence="1" id="KW-0472">Membrane</keyword>
<dbReference type="EMBL" id="JBJKFK010001978">
    <property type="protein sequence ID" value="KAL3311872.1"/>
    <property type="molecule type" value="Genomic_DNA"/>
</dbReference>
<dbReference type="Proteomes" id="UP001626550">
    <property type="component" value="Unassembled WGS sequence"/>
</dbReference>
<keyword evidence="1" id="KW-0812">Transmembrane</keyword>
<evidence type="ECO:0000256" key="1">
    <source>
        <dbReference type="SAM" id="Phobius"/>
    </source>
</evidence>
<evidence type="ECO:0000313" key="2">
    <source>
        <dbReference type="EMBL" id="KAL3311872.1"/>
    </source>
</evidence>
<reference evidence="2 3" key="1">
    <citation type="submission" date="2024-11" db="EMBL/GenBank/DDBJ databases">
        <title>Adaptive evolution of stress response genes in parasites aligns with host niche diversity.</title>
        <authorList>
            <person name="Hahn C."/>
            <person name="Resl P."/>
        </authorList>
    </citation>
    <scope>NUCLEOTIDE SEQUENCE [LARGE SCALE GENOMIC DNA]</scope>
    <source>
        <strain evidence="2">EGGRZ-B1_66</strain>
        <tissue evidence="2">Body</tissue>
    </source>
</reference>
<feature type="transmembrane region" description="Helical" evidence="1">
    <location>
        <begin position="33"/>
        <end position="52"/>
    </location>
</feature>
<organism evidence="2 3">
    <name type="scientific">Cichlidogyrus casuarinus</name>
    <dbReference type="NCBI Taxonomy" id="1844966"/>
    <lineage>
        <taxon>Eukaryota</taxon>
        <taxon>Metazoa</taxon>
        <taxon>Spiralia</taxon>
        <taxon>Lophotrochozoa</taxon>
        <taxon>Platyhelminthes</taxon>
        <taxon>Monogenea</taxon>
        <taxon>Monopisthocotylea</taxon>
        <taxon>Dactylogyridea</taxon>
        <taxon>Ancyrocephalidae</taxon>
        <taxon>Cichlidogyrus</taxon>
    </lineage>
</organism>
<dbReference type="AlphaFoldDB" id="A0ABD2PY58"/>
<gene>
    <name evidence="2" type="ORF">Ciccas_009540</name>
</gene>
<accession>A0ABD2PY58</accession>
<evidence type="ECO:0000313" key="3">
    <source>
        <dbReference type="Proteomes" id="UP001626550"/>
    </source>
</evidence>